<dbReference type="SUPFAM" id="SSF74653">
    <property type="entry name" value="TolA/TonB C-terminal domain"/>
    <property type="match status" value="1"/>
</dbReference>
<evidence type="ECO:0000256" key="1">
    <source>
        <dbReference type="ARBA" id="ARBA00004383"/>
    </source>
</evidence>
<keyword evidence="8 10" id="KW-1133">Transmembrane helix</keyword>
<keyword evidence="6 10" id="KW-0812">Transmembrane</keyword>
<reference evidence="12 13" key="1">
    <citation type="submission" date="2020-08" db="EMBL/GenBank/DDBJ databases">
        <title>Description of Xenorhabdus lircayensis sp. nov., the symbiotic bacterium associated with the entomopathogenic nematode Steirnernema unicornum.</title>
        <authorList>
            <person name="Castaneda-Alvarez C."/>
            <person name="Prodan S."/>
            <person name="Zamorano A."/>
            <person name="San-Blas E."/>
            <person name="Aballay E."/>
        </authorList>
    </citation>
    <scope>NUCLEOTIDE SEQUENCE [LARGE SCALE GENOMIC DNA]</scope>
    <source>
        <strain evidence="12 13">VLS</strain>
    </source>
</reference>
<dbReference type="EMBL" id="JACOII010000037">
    <property type="protein sequence ID" value="MBI6549044.1"/>
    <property type="molecule type" value="Genomic_DNA"/>
</dbReference>
<evidence type="ECO:0000256" key="6">
    <source>
        <dbReference type="ARBA" id="ARBA00022692"/>
    </source>
</evidence>
<keyword evidence="13" id="KW-1185">Reference proteome</keyword>
<dbReference type="PROSITE" id="PS52015">
    <property type="entry name" value="TONB_CTD"/>
    <property type="match status" value="1"/>
</dbReference>
<keyword evidence="7" id="KW-0653">Protein transport</keyword>
<evidence type="ECO:0000256" key="2">
    <source>
        <dbReference type="ARBA" id="ARBA00006555"/>
    </source>
</evidence>
<evidence type="ECO:0000256" key="9">
    <source>
        <dbReference type="ARBA" id="ARBA00023136"/>
    </source>
</evidence>
<keyword evidence="5" id="KW-0997">Cell inner membrane</keyword>
<dbReference type="Pfam" id="PF03544">
    <property type="entry name" value="TonB_C"/>
    <property type="match status" value="1"/>
</dbReference>
<gene>
    <name evidence="12" type="ORF">H8A87_10010</name>
</gene>
<dbReference type="InterPro" id="IPR006260">
    <property type="entry name" value="TonB/TolA_C"/>
</dbReference>
<evidence type="ECO:0000256" key="10">
    <source>
        <dbReference type="SAM" id="Phobius"/>
    </source>
</evidence>
<evidence type="ECO:0000313" key="13">
    <source>
        <dbReference type="Proteomes" id="UP000696184"/>
    </source>
</evidence>
<evidence type="ECO:0000259" key="11">
    <source>
        <dbReference type="PROSITE" id="PS52015"/>
    </source>
</evidence>
<sequence length="266" mass="28716">MTNSIFHPMIRPADSFSLGRGFSLGGIILSVLFHLALLLIGINWFVNQSRQSGALPPAMTLQLGMYQLEKQADPDRAEGPEQVMSAPEATQIESPVKQPEQAKFPVIDQGNLAYAPEKKAKKELRKKIPIDVMTPETGSVSDISSAPLSGSAVSSSANFSSAASHAISGREGWENLIHGHLAKYKRYPRDAMRFKSSGVSHVLVRINSKGEIVLANILTSSGTKILDKEALATVRRAAPFPVPPHELLNGGVVEMVTPIIFDIKIG</sequence>
<dbReference type="Gene3D" id="3.30.1150.10">
    <property type="match status" value="1"/>
</dbReference>
<comment type="caution">
    <text evidence="12">The sequence shown here is derived from an EMBL/GenBank/DDBJ whole genome shotgun (WGS) entry which is preliminary data.</text>
</comment>
<feature type="transmembrane region" description="Helical" evidence="10">
    <location>
        <begin position="21"/>
        <end position="46"/>
    </location>
</feature>
<evidence type="ECO:0000256" key="7">
    <source>
        <dbReference type="ARBA" id="ARBA00022927"/>
    </source>
</evidence>
<proteinExistence type="inferred from homology"/>
<evidence type="ECO:0000256" key="5">
    <source>
        <dbReference type="ARBA" id="ARBA00022519"/>
    </source>
</evidence>
<feature type="domain" description="TonB C-terminal" evidence="11">
    <location>
        <begin position="172"/>
        <end position="266"/>
    </location>
</feature>
<dbReference type="Proteomes" id="UP000696184">
    <property type="component" value="Unassembled WGS sequence"/>
</dbReference>
<comment type="subcellular location">
    <subcellularLocation>
        <location evidence="1">Cell inner membrane</location>
        <topology evidence="1">Single-pass membrane protein</topology>
        <orientation evidence="1">Periplasmic side</orientation>
    </subcellularLocation>
</comment>
<evidence type="ECO:0000313" key="12">
    <source>
        <dbReference type="EMBL" id="MBI6549044.1"/>
    </source>
</evidence>
<organism evidence="12 13">
    <name type="scientific">Xenorhabdus lircayensis</name>
    <dbReference type="NCBI Taxonomy" id="2763499"/>
    <lineage>
        <taxon>Bacteria</taxon>
        <taxon>Pseudomonadati</taxon>
        <taxon>Pseudomonadota</taxon>
        <taxon>Gammaproteobacteria</taxon>
        <taxon>Enterobacterales</taxon>
        <taxon>Morganellaceae</taxon>
        <taxon>Xenorhabdus</taxon>
    </lineage>
</organism>
<keyword evidence="3" id="KW-0813">Transport</keyword>
<dbReference type="PANTHER" id="PTHR33446:SF2">
    <property type="entry name" value="PROTEIN TONB"/>
    <property type="match status" value="1"/>
</dbReference>
<dbReference type="NCBIfam" id="TIGR01352">
    <property type="entry name" value="tonB_Cterm"/>
    <property type="match status" value="1"/>
</dbReference>
<evidence type="ECO:0000256" key="8">
    <source>
        <dbReference type="ARBA" id="ARBA00022989"/>
    </source>
</evidence>
<dbReference type="PANTHER" id="PTHR33446">
    <property type="entry name" value="PROTEIN TONB-RELATED"/>
    <property type="match status" value="1"/>
</dbReference>
<keyword evidence="4" id="KW-1003">Cell membrane</keyword>
<protein>
    <submittedName>
        <fullName evidence="12">Energy transducer TonB</fullName>
    </submittedName>
</protein>
<accession>A0ABS0U595</accession>
<keyword evidence="9 10" id="KW-0472">Membrane</keyword>
<dbReference type="InterPro" id="IPR051045">
    <property type="entry name" value="TonB-dependent_transducer"/>
</dbReference>
<evidence type="ECO:0000256" key="4">
    <source>
        <dbReference type="ARBA" id="ARBA00022475"/>
    </source>
</evidence>
<dbReference type="InterPro" id="IPR037682">
    <property type="entry name" value="TonB_C"/>
</dbReference>
<evidence type="ECO:0000256" key="3">
    <source>
        <dbReference type="ARBA" id="ARBA00022448"/>
    </source>
</evidence>
<name>A0ABS0U595_9GAMM</name>
<comment type="similarity">
    <text evidence="2">Belongs to the TonB family.</text>
</comment>